<dbReference type="Gene3D" id="3.30.1780.10">
    <property type="entry name" value="ornithine cyclodeaminase, domain 1"/>
    <property type="match status" value="1"/>
</dbReference>
<dbReference type="InterPro" id="IPR003462">
    <property type="entry name" value="ODC_Mu_crystall"/>
</dbReference>
<proteinExistence type="predicted"/>
<evidence type="ECO:0000313" key="2">
    <source>
        <dbReference type="Proteomes" id="UP000233276"/>
    </source>
</evidence>
<dbReference type="AlphaFoldDB" id="A0A2K9DS51"/>
<dbReference type="InterPro" id="IPR023401">
    <property type="entry name" value="ODC_N"/>
</dbReference>
<dbReference type="KEGG" id="mhos:CXR34_03800"/>
<dbReference type="EMBL" id="CP025299">
    <property type="protein sequence ID" value="AUG28674.1"/>
    <property type="molecule type" value="Genomic_DNA"/>
</dbReference>
<protein>
    <submittedName>
        <fullName evidence="1">Ornithine cyclodeaminase</fullName>
    </submittedName>
</protein>
<dbReference type="PIRSF" id="PIRSF001439">
    <property type="entry name" value="CryM"/>
    <property type="match status" value="1"/>
</dbReference>
<reference evidence="1 2" key="1">
    <citation type="submission" date="2017-12" db="EMBL/GenBank/DDBJ databases">
        <title>Isolation and characterization of estrogens degradatiion strain Microbacterium hominis SJTG1.</title>
        <authorList>
            <person name="Xiong W."/>
            <person name="Yin C."/>
            <person name="Zheng D."/>
            <person name="Liang R."/>
        </authorList>
    </citation>
    <scope>NUCLEOTIDE SEQUENCE [LARGE SCALE GENOMIC DNA]</scope>
    <source>
        <strain evidence="1 2">SJTG1</strain>
    </source>
</reference>
<dbReference type="InterPro" id="IPR036291">
    <property type="entry name" value="NAD(P)-bd_dom_sf"/>
</dbReference>
<evidence type="ECO:0000313" key="1">
    <source>
        <dbReference type="EMBL" id="AUG28674.1"/>
    </source>
</evidence>
<dbReference type="PANTHER" id="PTHR13812">
    <property type="entry name" value="KETIMINE REDUCTASE MU-CRYSTALLIN"/>
    <property type="match status" value="1"/>
</dbReference>
<dbReference type="PANTHER" id="PTHR13812:SF19">
    <property type="entry name" value="KETIMINE REDUCTASE MU-CRYSTALLIN"/>
    <property type="match status" value="1"/>
</dbReference>
<dbReference type="Pfam" id="PF02423">
    <property type="entry name" value="OCD_Mu_crystall"/>
    <property type="match status" value="1"/>
</dbReference>
<gene>
    <name evidence="1" type="ORF">CXR34_03800</name>
</gene>
<dbReference type="Proteomes" id="UP000233276">
    <property type="component" value="Chromosome"/>
</dbReference>
<dbReference type="GO" id="GO:0005737">
    <property type="term" value="C:cytoplasm"/>
    <property type="evidence" value="ECO:0007669"/>
    <property type="project" value="TreeGrafter"/>
</dbReference>
<sequence length="331" mass="34099">MTTLTLTSDDVEALADADGMREAMAAAHRALRTGRAVQPRPHALPAAADRTADAPTVVPMSAISEELGMFAVKVLADAPRNRSVGLPAQRSTVAVFDAATAECVAMIDGRALTRIRTAAVTALATDVLADPAAHVAALIGAGPLAAEHARALMRVRPFAELRVWSRSAPRAAECVAALRADGIPAVTTDSREGALEDADVVCTLTPAEQPFLARRMLRADVHLNAVGSPPRPMFSEVQADVFAHARSVVVDDPAVALAESGNVRGACDAGALDPAGLVPLGDVLDVPPLRGRGGLTVFNSVGLGIQDLYAAHLLCGRASVVGAGTMVAIRS</sequence>
<dbReference type="SUPFAM" id="SSF51735">
    <property type="entry name" value="NAD(P)-binding Rossmann-fold domains"/>
    <property type="match status" value="1"/>
</dbReference>
<name>A0A2K9DS51_9MICO</name>
<dbReference type="RefSeq" id="WP_101305616.1">
    <property type="nucleotide sequence ID" value="NZ_CP025299.1"/>
</dbReference>
<dbReference type="Gene3D" id="3.40.50.720">
    <property type="entry name" value="NAD(P)-binding Rossmann-like Domain"/>
    <property type="match status" value="1"/>
</dbReference>
<accession>A0A2K9DS51</accession>
<organism evidence="1 2">
    <name type="scientific">Microbacterium hominis</name>
    <dbReference type="NCBI Taxonomy" id="162426"/>
    <lineage>
        <taxon>Bacteria</taxon>
        <taxon>Bacillati</taxon>
        <taxon>Actinomycetota</taxon>
        <taxon>Actinomycetes</taxon>
        <taxon>Micrococcales</taxon>
        <taxon>Microbacteriaceae</taxon>
        <taxon>Microbacterium</taxon>
    </lineage>
</organism>